<dbReference type="EMBL" id="JANPWB010000008">
    <property type="protein sequence ID" value="KAJ1164030.1"/>
    <property type="molecule type" value="Genomic_DNA"/>
</dbReference>
<gene>
    <name evidence="2" type="ORF">NDU88_004477</name>
</gene>
<dbReference type="Proteomes" id="UP001066276">
    <property type="component" value="Chromosome 4_2"/>
</dbReference>
<keyword evidence="3" id="KW-1185">Reference proteome</keyword>
<evidence type="ECO:0000256" key="1">
    <source>
        <dbReference type="SAM" id="Coils"/>
    </source>
</evidence>
<sequence length="177" mass="20280">MSEHLDRHATRLDSAERRMSEAEDGIADMLKLLECVECILKTIRQEQRPRSVIPPQQYLHCQDSGDHQHRMQGYLLAELLGRTSFTDTSPVERVHISLCPRPIPGASPRPFFPDFTPLVPEALRKFADVKSTLPNRGLKYGKLYPESLRIEMAGQHYVFNTSAESVKFCKHPWNPAR</sequence>
<comment type="caution">
    <text evidence="2">The sequence shown here is derived from an EMBL/GenBank/DDBJ whole genome shotgun (WGS) entry which is preliminary data.</text>
</comment>
<proteinExistence type="predicted"/>
<organism evidence="2 3">
    <name type="scientific">Pleurodeles waltl</name>
    <name type="common">Iberian ribbed newt</name>
    <dbReference type="NCBI Taxonomy" id="8319"/>
    <lineage>
        <taxon>Eukaryota</taxon>
        <taxon>Metazoa</taxon>
        <taxon>Chordata</taxon>
        <taxon>Craniata</taxon>
        <taxon>Vertebrata</taxon>
        <taxon>Euteleostomi</taxon>
        <taxon>Amphibia</taxon>
        <taxon>Batrachia</taxon>
        <taxon>Caudata</taxon>
        <taxon>Salamandroidea</taxon>
        <taxon>Salamandridae</taxon>
        <taxon>Pleurodelinae</taxon>
        <taxon>Pleurodeles</taxon>
    </lineage>
</organism>
<keyword evidence="1" id="KW-0175">Coiled coil</keyword>
<reference evidence="2" key="1">
    <citation type="journal article" date="2022" name="bioRxiv">
        <title>Sequencing and chromosome-scale assembly of the giantPleurodeles waltlgenome.</title>
        <authorList>
            <person name="Brown T."/>
            <person name="Elewa A."/>
            <person name="Iarovenko S."/>
            <person name="Subramanian E."/>
            <person name="Araus A.J."/>
            <person name="Petzold A."/>
            <person name="Susuki M."/>
            <person name="Suzuki K.-i.T."/>
            <person name="Hayashi T."/>
            <person name="Toyoda A."/>
            <person name="Oliveira C."/>
            <person name="Osipova E."/>
            <person name="Leigh N.D."/>
            <person name="Simon A."/>
            <person name="Yun M.H."/>
        </authorList>
    </citation>
    <scope>NUCLEOTIDE SEQUENCE</scope>
    <source>
        <strain evidence="2">20211129_DDA</strain>
        <tissue evidence="2">Liver</tissue>
    </source>
</reference>
<protein>
    <submittedName>
        <fullName evidence="2">Uncharacterized protein</fullName>
    </submittedName>
</protein>
<feature type="coiled-coil region" evidence="1">
    <location>
        <begin position="5"/>
        <end position="32"/>
    </location>
</feature>
<accession>A0AAV7SJ11</accession>
<dbReference type="AlphaFoldDB" id="A0AAV7SJ11"/>
<evidence type="ECO:0000313" key="3">
    <source>
        <dbReference type="Proteomes" id="UP001066276"/>
    </source>
</evidence>
<dbReference type="InterPro" id="IPR042566">
    <property type="entry name" value="L1_C"/>
</dbReference>
<dbReference type="Gene3D" id="3.30.250.20">
    <property type="entry name" value="L1 transposable element, C-terminal domain"/>
    <property type="match status" value="1"/>
</dbReference>
<evidence type="ECO:0000313" key="2">
    <source>
        <dbReference type="EMBL" id="KAJ1164030.1"/>
    </source>
</evidence>
<name>A0AAV7SJ11_PLEWA</name>